<accession>A0A2B4SRX6</accession>
<protein>
    <submittedName>
        <fullName evidence="4">Uncharacterized protein</fullName>
    </submittedName>
</protein>
<keyword evidence="2" id="KW-0472">Membrane</keyword>
<dbReference type="OrthoDB" id="5989634at2759"/>
<comment type="caution">
    <text evidence="4">The sequence shown here is derived from an EMBL/GenBank/DDBJ whole genome shotgun (WGS) entry which is preliminary data.</text>
</comment>
<keyword evidence="2" id="KW-1133">Transmembrane helix</keyword>
<feature type="region of interest" description="Disordered" evidence="1">
    <location>
        <begin position="57"/>
        <end position="138"/>
    </location>
</feature>
<feature type="region of interest" description="Disordered" evidence="1">
    <location>
        <begin position="272"/>
        <end position="310"/>
    </location>
</feature>
<evidence type="ECO:0000256" key="3">
    <source>
        <dbReference type="SAM" id="SignalP"/>
    </source>
</evidence>
<feature type="compositionally biased region" description="Basic and acidic residues" evidence="1">
    <location>
        <begin position="273"/>
        <end position="289"/>
    </location>
</feature>
<feature type="compositionally biased region" description="Acidic residues" evidence="1">
    <location>
        <begin position="290"/>
        <end position="309"/>
    </location>
</feature>
<evidence type="ECO:0000256" key="2">
    <source>
        <dbReference type="SAM" id="Phobius"/>
    </source>
</evidence>
<feature type="transmembrane region" description="Helical" evidence="2">
    <location>
        <begin position="387"/>
        <end position="406"/>
    </location>
</feature>
<gene>
    <name evidence="4" type="ORF">AWC38_SpisGene3547</name>
</gene>
<feature type="compositionally biased region" description="Acidic residues" evidence="1">
    <location>
        <begin position="85"/>
        <end position="100"/>
    </location>
</feature>
<organism evidence="4 5">
    <name type="scientific">Stylophora pistillata</name>
    <name type="common">Smooth cauliflower coral</name>
    <dbReference type="NCBI Taxonomy" id="50429"/>
    <lineage>
        <taxon>Eukaryota</taxon>
        <taxon>Metazoa</taxon>
        <taxon>Cnidaria</taxon>
        <taxon>Anthozoa</taxon>
        <taxon>Hexacorallia</taxon>
        <taxon>Scleractinia</taxon>
        <taxon>Astrocoeniina</taxon>
        <taxon>Pocilloporidae</taxon>
        <taxon>Stylophora</taxon>
    </lineage>
</organism>
<proteinExistence type="predicted"/>
<evidence type="ECO:0000313" key="5">
    <source>
        <dbReference type="Proteomes" id="UP000225706"/>
    </source>
</evidence>
<dbReference type="STRING" id="50429.A0A2B4SRX6"/>
<sequence>MVSFQHFCSGFLLLSFALFVIVCFADEGANKHDDSDEKITIRASNVSARILGRSGKIMVVRNEKDDNDDKDGKDSDDKDDSDGTDKDDENDSESKDDIDDKNDKDSPDDKDGSDDKDDKDNDKDDEDDDDDEDFTDDNENLLSFELDEIEEKDADDNEVDDKHSVDSFDDVKFTFGKVNEKSTLDGIRVTTVNLSTYLDNQKASLEIIVYMFHEPGSVRFGNETFAVQSGTVKFNIKISNWNFCDDDDSPGECSEGKVGEFLDLSLKIKSKGSPKEVDEDDRRKKVCDSKDDDDDDKDKDDDDDDDDDCPIIYDVGGDSELLLNKGVMIDGDEYTTMPQGFPKFESDDNERKFVFRVPKFKRHVLIDPSVNVGKVLKEVVRKSAASWLQFNIPVIVLLLVAAIFTAQ</sequence>
<evidence type="ECO:0000313" key="4">
    <source>
        <dbReference type="EMBL" id="PFX31640.1"/>
    </source>
</evidence>
<keyword evidence="3" id="KW-0732">Signal</keyword>
<dbReference type="EMBL" id="LSMT01000033">
    <property type="protein sequence ID" value="PFX31640.1"/>
    <property type="molecule type" value="Genomic_DNA"/>
</dbReference>
<dbReference type="AlphaFoldDB" id="A0A2B4SRX6"/>
<dbReference type="Proteomes" id="UP000225706">
    <property type="component" value="Unassembled WGS sequence"/>
</dbReference>
<feature type="compositionally biased region" description="Acidic residues" evidence="1">
    <location>
        <begin position="123"/>
        <end position="138"/>
    </location>
</feature>
<feature type="compositionally biased region" description="Basic and acidic residues" evidence="1">
    <location>
        <begin position="101"/>
        <end position="110"/>
    </location>
</feature>
<evidence type="ECO:0000256" key="1">
    <source>
        <dbReference type="SAM" id="MobiDB-lite"/>
    </source>
</evidence>
<keyword evidence="5" id="KW-1185">Reference proteome</keyword>
<reference evidence="5" key="1">
    <citation type="journal article" date="2017" name="bioRxiv">
        <title>Comparative analysis of the genomes of Stylophora pistillata and Acropora digitifera provides evidence for extensive differences between species of corals.</title>
        <authorList>
            <person name="Voolstra C.R."/>
            <person name="Li Y."/>
            <person name="Liew Y.J."/>
            <person name="Baumgarten S."/>
            <person name="Zoccola D."/>
            <person name="Flot J.-F."/>
            <person name="Tambutte S."/>
            <person name="Allemand D."/>
            <person name="Aranda M."/>
        </authorList>
    </citation>
    <scope>NUCLEOTIDE SEQUENCE [LARGE SCALE GENOMIC DNA]</scope>
</reference>
<feature type="chain" id="PRO_5013196946" evidence="3">
    <location>
        <begin position="26"/>
        <end position="407"/>
    </location>
</feature>
<keyword evidence="2" id="KW-0812">Transmembrane</keyword>
<feature type="compositionally biased region" description="Basic and acidic residues" evidence="1">
    <location>
        <begin position="70"/>
        <end position="84"/>
    </location>
</feature>
<name>A0A2B4SRX6_STYPI</name>
<feature type="signal peptide" evidence="3">
    <location>
        <begin position="1"/>
        <end position="25"/>
    </location>
</feature>